<evidence type="ECO:0000313" key="2">
    <source>
        <dbReference type="EMBL" id="KAJ8551825.1"/>
    </source>
</evidence>
<accession>A0A9Q1M659</accession>
<dbReference type="EMBL" id="JAJAGQ010000010">
    <property type="protein sequence ID" value="KAJ8551825.1"/>
    <property type="molecule type" value="Genomic_DNA"/>
</dbReference>
<name>A0A9Q1M659_9SOLA</name>
<evidence type="ECO:0000256" key="1">
    <source>
        <dbReference type="SAM" id="MobiDB-lite"/>
    </source>
</evidence>
<comment type="caution">
    <text evidence="2">The sequence shown here is derived from an EMBL/GenBank/DDBJ whole genome shotgun (WGS) entry which is preliminary data.</text>
</comment>
<reference evidence="3" key="1">
    <citation type="journal article" date="2023" name="Proc. Natl. Acad. Sci. U.S.A.">
        <title>Genomic and structural basis for evolution of tropane alkaloid biosynthesis.</title>
        <authorList>
            <person name="Wanga Y.-J."/>
            <person name="Taina T."/>
            <person name="Yua J.-Y."/>
            <person name="Lia J."/>
            <person name="Xua B."/>
            <person name="Chenc J."/>
            <person name="D'Auriad J.C."/>
            <person name="Huanga J.-P."/>
            <person name="Huanga S.-X."/>
        </authorList>
    </citation>
    <scope>NUCLEOTIDE SEQUENCE [LARGE SCALE GENOMIC DNA]</scope>
    <source>
        <strain evidence="3">cv. KIB-2019</strain>
    </source>
</reference>
<sequence length="96" mass="10451">MFFEVLRNEDAFAYYDGLHTNCADLDVDDNQGVRGDDDNVNDVSPNDGVGGGDSSNEAIDEGNASQSDSVFVLVSEYAIVAITQKYHTDKKVKKTL</sequence>
<organism evidence="2 3">
    <name type="scientific">Anisodus acutangulus</name>
    <dbReference type="NCBI Taxonomy" id="402998"/>
    <lineage>
        <taxon>Eukaryota</taxon>
        <taxon>Viridiplantae</taxon>
        <taxon>Streptophyta</taxon>
        <taxon>Embryophyta</taxon>
        <taxon>Tracheophyta</taxon>
        <taxon>Spermatophyta</taxon>
        <taxon>Magnoliopsida</taxon>
        <taxon>eudicotyledons</taxon>
        <taxon>Gunneridae</taxon>
        <taxon>Pentapetalae</taxon>
        <taxon>asterids</taxon>
        <taxon>lamiids</taxon>
        <taxon>Solanales</taxon>
        <taxon>Solanaceae</taxon>
        <taxon>Solanoideae</taxon>
        <taxon>Hyoscyameae</taxon>
        <taxon>Anisodus</taxon>
    </lineage>
</organism>
<evidence type="ECO:0000313" key="3">
    <source>
        <dbReference type="Proteomes" id="UP001152561"/>
    </source>
</evidence>
<feature type="region of interest" description="Disordered" evidence="1">
    <location>
        <begin position="29"/>
        <end position="61"/>
    </location>
</feature>
<keyword evidence="3" id="KW-1185">Reference proteome</keyword>
<dbReference type="Proteomes" id="UP001152561">
    <property type="component" value="Unassembled WGS sequence"/>
</dbReference>
<protein>
    <submittedName>
        <fullName evidence="2">Uncharacterized protein</fullName>
    </submittedName>
</protein>
<proteinExistence type="predicted"/>
<dbReference type="AlphaFoldDB" id="A0A9Q1M659"/>
<gene>
    <name evidence="2" type="ORF">K7X08_028268</name>
</gene>